<evidence type="ECO:0000313" key="2">
    <source>
        <dbReference type="Proteomes" id="UP000438429"/>
    </source>
</evidence>
<dbReference type="Proteomes" id="UP000438429">
    <property type="component" value="Unassembled WGS sequence"/>
</dbReference>
<comment type="caution">
    <text evidence="1">The sequence shown here is derived from an EMBL/GenBank/DDBJ whole genome shotgun (WGS) entry which is preliminary data.</text>
</comment>
<accession>A0A6A4SA14</accession>
<dbReference type="EMBL" id="VEVO01000015">
    <property type="protein sequence ID" value="KAF0030017.1"/>
    <property type="molecule type" value="Genomic_DNA"/>
</dbReference>
<proteinExistence type="predicted"/>
<evidence type="ECO:0000313" key="1">
    <source>
        <dbReference type="EMBL" id="KAF0030017.1"/>
    </source>
</evidence>
<sequence>MQHLWLRMGFQSEGSATGIFRYQYSFVWTGLPSDAAIRPSSLDRVTSCVVTYEGETEEHSELYIVTPSRTNVCR</sequence>
<organism evidence="1 2">
    <name type="scientific">Scophthalmus maximus</name>
    <name type="common">Turbot</name>
    <name type="synonym">Psetta maxima</name>
    <dbReference type="NCBI Taxonomy" id="52904"/>
    <lineage>
        <taxon>Eukaryota</taxon>
        <taxon>Metazoa</taxon>
        <taxon>Chordata</taxon>
        <taxon>Craniata</taxon>
        <taxon>Vertebrata</taxon>
        <taxon>Euteleostomi</taxon>
        <taxon>Actinopterygii</taxon>
        <taxon>Neopterygii</taxon>
        <taxon>Teleostei</taxon>
        <taxon>Neoteleostei</taxon>
        <taxon>Acanthomorphata</taxon>
        <taxon>Carangaria</taxon>
        <taxon>Pleuronectiformes</taxon>
        <taxon>Pleuronectoidei</taxon>
        <taxon>Scophthalmidae</taxon>
        <taxon>Scophthalmus</taxon>
    </lineage>
</organism>
<dbReference type="AlphaFoldDB" id="A0A6A4SA14"/>
<gene>
    <name evidence="1" type="ORF">F2P81_016748</name>
</gene>
<reference evidence="1 2" key="1">
    <citation type="submission" date="2019-06" db="EMBL/GenBank/DDBJ databases">
        <title>Draft genomes of female and male turbot (Scophthalmus maximus).</title>
        <authorList>
            <person name="Xu H."/>
            <person name="Xu X.-W."/>
            <person name="Shao C."/>
            <person name="Chen S."/>
        </authorList>
    </citation>
    <scope>NUCLEOTIDE SEQUENCE [LARGE SCALE GENOMIC DNA]</scope>
    <source>
        <strain evidence="1">Ysfricsl-2016a</strain>
        <tissue evidence="1">Blood</tissue>
    </source>
</reference>
<name>A0A6A4SA14_SCOMX</name>
<protein>
    <submittedName>
        <fullName evidence="1">Uncharacterized protein</fullName>
    </submittedName>
</protein>